<name>A0A8S3FBS0_9BILA</name>
<dbReference type="PANTHER" id="PTHR43172:SF1">
    <property type="entry name" value="ADENYLOSUCCINATE LYASE"/>
    <property type="match status" value="1"/>
</dbReference>
<dbReference type="SUPFAM" id="SSF48557">
    <property type="entry name" value="L-aspartase-like"/>
    <property type="match status" value="1"/>
</dbReference>
<comment type="caution">
    <text evidence="2">The sequence shown here is derived from an EMBL/GenBank/DDBJ whole genome shotgun (WGS) entry which is preliminary data.</text>
</comment>
<accession>A0A8S3FBS0</accession>
<dbReference type="Proteomes" id="UP000681967">
    <property type="component" value="Unassembled WGS sequence"/>
</dbReference>
<dbReference type="PANTHER" id="PTHR43172">
    <property type="entry name" value="ADENYLOSUCCINATE LYASE"/>
    <property type="match status" value="1"/>
</dbReference>
<dbReference type="EMBL" id="CAJOBH010241441">
    <property type="protein sequence ID" value="CAF5110701.1"/>
    <property type="molecule type" value="Genomic_DNA"/>
</dbReference>
<proteinExistence type="predicted"/>
<dbReference type="GO" id="GO:0044208">
    <property type="term" value="P:'de novo' AMP biosynthetic process"/>
    <property type="evidence" value="ECO:0007669"/>
    <property type="project" value="TreeGrafter"/>
</dbReference>
<evidence type="ECO:0000313" key="2">
    <source>
        <dbReference type="EMBL" id="CAF5110701.1"/>
    </source>
</evidence>
<organism evidence="2 3">
    <name type="scientific">Rotaria magnacalcarata</name>
    <dbReference type="NCBI Taxonomy" id="392030"/>
    <lineage>
        <taxon>Eukaryota</taxon>
        <taxon>Metazoa</taxon>
        <taxon>Spiralia</taxon>
        <taxon>Gnathifera</taxon>
        <taxon>Rotifera</taxon>
        <taxon>Eurotatoria</taxon>
        <taxon>Bdelloidea</taxon>
        <taxon>Philodinida</taxon>
        <taxon>Philodinidae</taxon>
        <taxon>Rotaria</taxon>
    </lineage>
</organism>
<dbReference type="GO" id="GO:0005829">
    <property type="term" value="C:cytosol"/>
    <property type="evidence" value="ECO:0007669"/>
    <property type="project" value="TreeGrafter"/>
</dbReference>
<dbReference type="GO" id="GO:0004018">
    <property type="term" value="F:N6-(1,2-dicarboxyethyl)AMP AMP-lyase (fumarate-forming) activity"/>
    <property type="evidence" value="ECO:0007669"/>
    <property type="project" value="TreeGrafter"/>
</dbReference>
<evidence type="ECO:0000256" key="1">
    <source>
        <dbReference type="ARBA" id="ARBA00023239"/>
    </source>
</evidence>
<dbReference type="AlphaFoldDB" id="A0A8S3FBS0"/>
<dbReference type="GO" id="GO:0070626">
    <property type="term" value="F:(S)-2-(5-amino-1-(5-phospho-D-ribosyl)imidazole-4-carboxamido) succinate lyase (fumarate-forming) activity"/>
    <property type="evidence" value="ECO:0007669"/>
    <property type="project" value="TreeGrafter"/>
</dbReference>
<dbReference type="Gene3D" id="1.20.200.10">
    <property type="entry name" value="Fumarase/aspartase (Central domain)"/>
    <property type="match status" value="1"/>
</dbReference>
<evidence type="ECO:0000313" key="3">
    <source>
        <dbReference type="Proteomes" id="UP000681967"/>
    </source>
</evidence>
<dbReference type="InterPro" id="IPR008948">
    <property type="entry name" value="L-Aspartase-like"/>
</dbReference>
<keyword evidence="1" id="KW-0456">Lyase</keyword>
<evidence type="ECO:0008006" key="4">
    <source>
        <dbReference type="Google" id="ProtNLM"/>
    </source>
</evidence>
<protein>
    <recommendedName>
        <fullName evidence="4">Adenylosuccinate lyase</fullName>
    </recommendedName>
</protein>
<reference evidence="2" key="1">
    <citation type="submission" date="2021-02" db="EMBL/GenBank/DDBJ databases">
        <authorList>
            <person name="Nowell W R."/>
        </authorList>
    </citation>
    <scope>NUCLEOTIDE SEQUENCE</scope>
</reference>
<feature type="non-terminal residue" evidence="2">
    <location>
        <position position="1"/>
    </location>
</feature>
<sequence>MAHVHTYSRCCPKASPIIHLGATSAYVGDNADLIVMRDAFDILIVKLVRCIQFFTQFAQEYASLPTLGYTHM</sequence>
<gene>
    <name evidence="2" type="ORF">BYL167_LOCUS65650</name>
</gene>